<dbReference type="HOGENOM" id="CLU_027639_1_0_7"/>
<dbReference type="SUPFAM" id="SSF102114">
    <property type="entry name" value="Radical SAM enzymes"/>
    <property type="match status" value="1"/>
</dbReference>
<dbReference type="Gene3D" id="3.20.20.70">
    <property type="entry name" value="Aldolase class I"/>
    <property type="match status" value="1"/>
</dbReference>
<comment type="function">
    <text evidence="2">Involved in the biosynthesis of the iron-molybdenum cofactor (FeMo-co or M-cluster) found in the dinitrogenase enzyme of the nitrogenase complex in nitrogen-fixing microorganisms. NifB catalyzes the crucial step of radical SAM-dependent carbide insertion that occurs concomitant with the insertion of a 9th sulfur and the rearrangement/coupling of two [4Fe-4S] clusters into a [8Fe-9S-C] cluster, the precursor to the M-cluster.</text>
</comment>
<name>F2NG51_DESAR</name>
<evidence type="ECO:0000256" key="14">
    <source>
        <dbReference type="ARBA" id="ARBA00032102"/>
    </source>
</evidence>
<reference evidence="17" key="2">
    <citation type="submission" date="2011-03" db="EMBL/GenBank/DDBJ databases">
        <title>The complete genome of Desulfobacca acetoxidans DSM 11109.</title>
        <authorList>
            <consortium name="US DOE Joint Genome Institute (JGI-PGF)"/>
            <person name="Lucas S."/>
            <person name="Copeland A."/>
            <person name="Lapidus A."/>
            <person name="Bruce D."/>
            <person name="Goodwin L."/>
            <person name="Pitluck S."/>
            <person name="Peters L."/>
            <person name="Kyrpides N."/>
            <person name="Mavromatis K."/>
            <person name="Ivanova N."/>
            <person name="Ovchinnikova G."/>
            <person name="Teshima H."/>
            <person name="Detter J.C."/>
            <person name="Han C."/>
            <person name="Land M."/>
            <person name="Hauser L."/>
            <person name="Markowitz V."/>
            <person name="Cheng J.-F."/>
            <person name="Hugenholtz P."/>
            <person name="Woyke T."/>
            <person name="Wu D."/>
            <person name="Spring S."/>
            <person name="Schueler E."/>
            <person name="Brambilla E."/>
            <person name="Klenk H.-P."/>
            <person name="Eisen J.A."/>
        </authorList>
    </citation>
    <scope>NUCLEOTIDE SEQUENCE [LARGE SCALE GENOMIC DNA]</scope>
    <source>
        <strain evidence="17">ATCC 700848 / DSM 11109 / ASRB2</strain>
    </source>
</reference>
<comment type="similarity">
    <text evidence="4">Belongs to the radical SAM superfamily. NifB family.</text>
</comment>
<dbReference type="PANTHER" id="PTHR43787:SF13">
    <property type="entry name" value="FEMO COFACTOR BIOSYNTHESIS PROTEIN NIFB"/>
    <property type="match status" value="1"/>
</dbReference>
<evidence type="ECO:0000313" key="17">
    <source>
        <dbReference type="Proteomes" id="UP000000483"/>
    </source>
</evidence>
<dbReference type="SFLD" id="SFLDF00281">
    <property type="entry name" value="FeMo_cofactor_biosynthesis_pro"/>
    <property type="match status" value="1"/>
</dbReference>
<keyword evidence="11" id="KW-0535">Nitrogen fixation</keyword>
<evidence type="ECO:0000256" key="3">
    <source>
        <dbReference type="ARBA" id="ARBA00005155"/>
    </source>
</evidence>
<accession>F2NG51</accession>
<evidence type="ECO:0000256" key="13">
    <source>
        <dbReference type="ARBA" id="ARBA00030926"/>
    </source>
</evidence>
<comment type="pathway">
    <text evidence="3">Cofactor biosynthesis; Fe-Mo cofactor biosynthesis.</text>
</comment>
<evidence type="ECO:0000256" key="10">
    <source>
        <dbReference type="ARBA" id="ARBA00023014"/>
    </source>
</evidence>
<evidence type="ECO:0000256" key="9">
    <source>
        <dbReference type="ARBA" id="ARBA00023004"/>
    </source>
</evidence>
<dbReference type="InterPro" id="IPR007197">
    <property type="entry name" value="rSAM"/>
</dbReference>
<dbReference type="AlphaFoldDB" id="F2NG51"/>
<proteinExistence type="inferred from homology"/>
<dbReference type="KEGG" id="dao:Desac_0578"/>
<evidence type="ECO:0000313" key="16">
    <source>
        <dbReference type="EMBL" id="AEB08464.1"/>
    </source>
</evidence>
<protein>
    <recommendedName>
        <fullName evidence="5">FeMo cofactor biosynthesis protein NifB</fullName>
    </recommendedName>
    <alternativeName>
        <fullName evidence="14">Nitrogenase cofactor maturase NifB</fullName>
    </alternativeName>
    <alternativeName>
        <fullName evidence="13">Radical SAM assemblase NifB</fullName>
    </alternativeName>
</protein>
<dbReference type="SFLD" id="SFLDS00029">
    <property type="entry name" value="Radical_SAM"/>
    <property type="match status" value="1"/>
</dbReference>
<keyword evidence="7" id="KW-0949">S-adenosyl-L-methionine</keyword>
<evidence type="ECO:0000256" key="1">
    <source>
        <dbReference type="ARBA" id="ARBA00001966"/>
    </source>
</evidence>
<keyword evidence="12" id="KW-0456">Lyase</keyword>
<keyword evidence="10" id="KW-0411">Iron-sulfur</keyword>
<dbReference type="Proteomes" id="UP000000483">
    <property type="component" value="Chromosome"/>
</dbReference>
<gene>
    <name evidence="16" type="ordered locus">Desac_0578</name>
</gene>
<dbReference type="CDD" id="cd01335">
    <property type="entry name" value="Radical_SAM"/>
    <property type="match status" value="1"/>
</dbReference>
<dbReference type="InterPro" id="IPR000385">
    <property type="entry name" value="MoaA_NifB_PqqE_Fe-S-bd_CS"/>
</dbReference>
<dbReference type="PANTHER" id="PTHR43787">
    <property type="entry name" value="FEMO COFACTOR BIOSYNTHESIS PROTEIN NIFB-RELATED"/>
    <property type="match status" value="1"/>
</dbReference>
<dbReference type="eggNOG" id="COG0535">
    <property type="taxonomic scope" value="Bacteria"/>
</dbReference>
<comment type="cofactor">
    <cofactor evidence="1">
        <name>[4Fe-4S] cluster</name>
        <dbReference type="ChEBI" id="CHEBI:49883"/>
    </cofactor>
</comment>
<dbReference type="InterPro" id="IPR006638">
    <property type="entry name" value="Elp3/MiaA/NifB-like_rSAM"/>
</dbReference>
<evidence type="ECO:0000256" key="2">
    <source>
        <dbReference type="ARBA" id="ARBA00003522"/>
    </source>
</evidence>
<dbReference type="STRING" id="880072.Desac_0578"/>
<sequence length="291" mass="31965">MNDSTADQLLRHPCFNANARHYFGRLHLPVAAGCNIQCGYCDRKYDCPNESRPGVTSQLLTPQEAIDHVEFILKNHPTISVVGIAGPGDAFHNPAVTLEVLARIRAAHPDIILCVSTNGLNLPDYVDYLSRLRVNFVTVTINTLTPAIGTRIYDYISHHGRIVQGPEAVTILTRLQLQAISLLKRKGLRVKVNTVIIPGINDADISLTAARLADYRVDLMNLIPLIPVPGTPLADIPPPSAALVQQLRWQAGKFVPQMTHCVRCRADAVGLLNQNNTLFDLTDTQTKESFG</sequence>
<dbReference type="InterPro" id="IPR013785">
    <property type="entry name" value="Aldolase_TIM"/>
</dbReference>
<evidence type="ECO:0000256" key="8">
    <source>
        <dbReference type="ARBA" id="ARBA00022723"/>
    </source>
</evidence>
<keyword evidence="9" id="KW-0408">Iron</keyword>
<evidence type="ECO:0000256" key="4">
    <source>
        <dbReference type="ARBA" id="ARBA00006804"/>
    </source>
</evidence>
<reference evidence="16 17" key="1">
    <citation type="journal article" date="2011" name="Stand. Genomic Sci.">
        <title>Complete genome sequence of the acetate-degrading sulfate reducer Desulfobacca acetoxidans type strain (ASRB2).</title>
        <authorList>
            <person name="Goker M."/>
            <person name="Teshima H."/>
            <person name="Lapidus A."/>
            <person name="Nolan M."/>
            <person name="Lucas S."/>
            <person name="Hammon N."/>
            <person name="Deshpande S."/>
            <person name="Cheng J.F."/>
            <person name="Tapia R."/>
            <person name="Han C."/>
            <person name="Goodwin L."/>
            <person name="Pitluck S."/>
            <person name="Huntemann M."/>
            <person name="Liolios K."/>
            <person name="Ivanova N."/>
            <person name="Pagani I."/>
            <person name="Mavromatis K."/>
            <person name="Ovchinikova G."/>
            <person name="Pati A."/>
            <person name="Chen A."/>
            <person name="Palaniappan K."/>
            <person name="Land M."/>
            <person name="Hauser L."/>
            <person name="Brambilla E.M."/>
            <person name="Rohde M."/>
            <person name="Spring S."/>
            <person name="Detter J.C."/>
            <person name="Woyke T."/>
            <person name="Bristow J."/>
            <person name="Eisen J.A."/>
            <person name="Markowitz V."/>
            <person name="Hugenholtz P."/>
            <person name="Kyrpides N.C."/>
            <person name="Klenk H.P."/>
        </authorList>
    </citation>
    <scope>NUCLEOTIDE SEQUENCE [LARGE SCALE GENOMIC DNA]</scope>
    <source>
        <strain evidence="17">ATCC 700848 / DSM 11109 / ASRB2</strain>
    </source>
</reference>
<dbReference type="GO" id="GO:0051539">
    <property type="term" value="F:4 iron, 4 sulfur cluster binding"/>
    <property type="evidence" value="ECO:0007669"/>
    <property type="project" value="UniProtKB-KW"/>
</dbReference>
<dbReference type="OrthoDB" id="9785734at2"/>
<evidence type="ECO:0000256" key="11">
    <source>
        <dbReference type="ARBA" id="ARBA00023231"/>
    </source>
</evidence>
<keyword evidence="17" id="KW-1185">Reference proteome</keyword>
<dbReference type="GO" id="GO:0046872">
    <property type="term" value="F:metal ion binding"/>
    <property type="evidence" value="ECO:0007669"/>
    <property type="project" value="UniProtKB-KW"/>
</dbReference>
<dbReference type="EMBL" id="CP002629">
    <property type="protein sequence ID" value="AEB08464.1"/>
    <property type="molecule type" value="Genomic_DNA"/>
</dbReference>
<evidence type="ECO:0000259" key="15">
    <source>
        <dbReference type="PROSITE" id="PS51918"/>
    </source>
</evidence>
<dbReference type="SMART" id="SM00729">
    <property type="entry name" value="Elp3"/>
    <property type="match status" value="1"/>
</dbReference>
<dbReference type="GO" id="GO:0032324">
    <property type="term" value="P:molybdopterin cofactor biosynthetic process"/>
    <property type="evidence" value="ECO:0007669"/>
    <property type="project" value="UniProtKB-ARBA"/>
</dbReference>
<dbReference type="PROSITE" id="PS01305">
    <property type="entry name" value="MOAA_NIFB_PQQE"/>
    <property type="match status" value="1"/>
</dbReference>
<feature type="domain" description="Radical SAM core" evidence="15">
    <location>
        <begin position="20"/>
        <end position="265"/>
    </location>
</feature>
<keyword evidence="8" id="KW-0479">Metal-binding</keyword>
<dbReference type="GO" id="GO:0016829">
    <property type="term" value="F:lyase activity"/>
    <property type="evidence" value="ECO:0007669"/>
    <property type="project" value="UniProtKB-KW"/>
</dbReference>
<organism evidence="16 17">
    <name type="scientific">Desulfobacca acetoxidans (strain ATCC 700848 / DSM 11109 / ASRB2)</name>
    <dbReference type="NCBI Taxonomy" id="880072"/>
    <lineage>
        <taxon>Bacteria</taxon>
        <taxon>Pseudomonadati</taxon>
        <taxon>Thermodesulfobacteriota</taxon>
        <taxon>Desulfobaccia</taxon>
        <taxon>Desulfobaccales</taxon>
        <taxon>Desulfobaccaceae</taxon>
        <taxon>Desulfobacca</taxon>
    </lineage>
</organism>
<evidence type="ECO:0000256" key="5">
    <source>
        <dbReference type="ARBA" id="ARBA00021702"/>
    </source>
</evidence>
<dbReference type="PROSITE" id="PS51918">
    <property type="entry name" value="RADICAL_SAM"/>
    <property type="match status" value="1"/>
</dbReference>
<keyword evidence="6" id="KW-0004">4Fe-4S</keyword>
<dbReference type="Pfam" id="PF04055">
    <property type="entry name" value="Radical_SAM"/>
    <property type="match status" value="1"/>
</dbReference>
<dbReference type="SFLD" id="SFLDG01068">
    <property type="entry name" value="FeMo_cofactor_biosynthesis_pro"/>
    <property type="match status" value="1"/>
</dbReference>
<dbReference type="InterPro" id="IPR058240">
    <property type="entry name" value="rSAM_sf"/>
</dbReference>
<dbReference type="UniPathway" id="UPA00782"/>
<evidence type="ECO:0000256" key="6">
    <source>
        <dbReference type="ARBA" id="ARBA00022485"/>
    </source>
</evidence>
<evidence type="ECO:0000256" key="7">
    <source>
        <dbReference type="ARBA" id="ARBA00022691"/>
    </source>
</evidence>
<evidence type="ECO:0000256" key="12">
    <source>
        <dbReference type="ARBA" id="ARBA00023239"/>
    </source>
</evidence>
<dbReference type="RefSeq" id="WP_013705577.1">
    <property type="nucleotide sequence ID" value="NC_015388.1"/>
</dbReference>